<gene>
    <name evidence="1" type="ORF">DCW74_10120</name>
</gene>
<accession>A0A350P457</accession>
<protein>
    <submittedName>
        <fullName evidence="1">Uncharacterized protein</fullName>
    </submittedName>
</protein>
<name>A0A350P457_9ALTE</name>
<evidence type="ECO:0000313" key="1">
    <source>
        <dbReference type="EMBL" id="HAW76074.1"/>
    </source>
</evidence>
<dbReference type="AlphaFoldDB" id="A0A350P457"/>
<dbReference type="Proteomes" id="UP000263517">
    <property type="component" value="Unassembled WGS sequence"/>
</dbReference>
<dbReference type="RefSeq" id="WP_156085781.1">
    <property type="nucleotide sequence ID" value="NZ_CALBIY010000035.1"/>
</dbReference>
<proteinExistence type="predicted"/>
<sequence length="68" mass="7713">MYKQVYDAKGNHTGTFDGEYVYDLSGKILYRVDNDEVYNTIVPCKYLGSYENGQATKIDGSSLFRVSD</sequence>
<organism evidence="1 2">
    <name type="scientific">Alteromonas australica</name>
    <dbReference type="NCBI Taxonomy" id="589873"/>
    <lineage>
        <taxon>Bacteria</taxon>
        <taxon>Pseudomonadati</taxon>
        <taxon>Pseudomonadota</taxon>
        <taxon>Gammaproteobacteria</taxon>
        <taxon>Alteromonadales</taxon>
        <taxon>Alteromonadaceae</taxon>
        <taxon>Alteromonas/Salinimonas group</taxon>
        <taxon>Alteromonas</taxon>
    </lineage>
</organism>
<dbReference type="EMBL" id="DNAN01000359">
    <property type="protein sequence ID" value="HAW76074.1"/>
    <property type="molecule type" value="Genomic_DNA"/>
</dbReference>
<comment type="caution">
    <text evidence="1">The sequence shown here is derived from an EMBL/GenBank/DDBJ whole genome shotgun (WGS) entry which is preliminary data.</text>
</comment>
<reference evidence="1 2" key="1">
    <citation type="journal article" date="2018" name="Nat. Biotechnol.">
        <title>A standardized bacterial taxonomy based on genome phylogeny substantially revises the tree of life.</title>
        <authorList>
            <person name="Parks D.H."/>
            <person name="Chuvochina M."/>
            <person name="Waite D.W."/>
            <person name="Rinke C."/>
            <person name="Skarshewski A."/>
            <person name="Chaumeil P.A."/>
            <person name="Hugenholtz P."/>
        </authorList>
    </citation>
    <scope>NUCLEOTIDE SEQUENCE [LARGE SCALE GENOMIC DNA]</scope>
    <source>
        <strain evidence="1">UBA11978</strain>
    </source>
</reference>
<evidence type="ECO:0000313" key="2">
    <source>
        <dbReference type="Proteomes" id="UP000263517"/>
    </source>
</evidence>